<sequence length="155" mass="16955">MTTKPTRWLASRLGRRGAALLVLGVMFVLVGLNAAIAPPAVDLSDRFLLHALIPNPIQALLWIVPGLLAIRASTHKGPGNDGFGFIALVVPLVLRIVSYLVSFVAFLFGAGTWPFGWSQALIWIAILALILIIAGWAEVPNGYMPKPPRTRRRWR</sequence>
<keyword evidence="1" id="KW-0812">Transmembrane</keyword>
<dbReference type="GeneID" id="77954388"/>
<dbReference type="KEGG" id="vg:77954388"/>
<dbReference type="RefSeq" id="YP_010678000.1">
    <property type="nucleotide sequence ID" value="NC_071029.1"/>
</dbReference>
<dbReference type="PROSITE" id="PS50850">
    <property type="entry name" value="MFS"/>
    <property type="match status" value="1"/>
</dbReference>
<feature type="domain" description="Major facilitator superfamily (MFS) profile" evidence="2">
    <location>
        <begin position="1"/>
        <end position="155"/>
    </location>
</feature>
<dbReference type="EMBL" id="MT639653">
    <property type="protein sequence ID" value="QNJ56522.1"/>
    <property type="molecule type" value="Genomic_DNA"/>
</dbReference>
<feature type="transmembrane region" description="Helical" evidence="1">
    <location>
        <begin position="20"/>
        <end position="41"/>
    </location>
</feature>
<feature type="transmembrane region" description="Helical" evidence="1">
    <location>
        <begin position="47"/>
        <end position="70"/>
    </location>
</feature>
<keyword evidence="1" id="KW-1133">Transmembrane helix</keyword>
<feature type="transmembrane region" description="Helical" evidence="1">
    <location>
        <begin position="120"/>
        <end position="143"/>
    </location>
</feature>
<protein>
    <submittedName>
        <fullName evidence="3">Membrane protein</fullName>
    </submittedName>
</protein>
<evidence type="ECO:0000313" key="3">
    <source>
        <dbReference type="EMBL" id="QNJ56522.1"/>
    </source>
</evidence>
<keyword evidence="4" id="KW-1185">Reference proteome</keyword>
<dbReference type="InterPro" id="IPR020846">
    <property type="entry name" value="MFS_dom"/>
</dbReference>
<accession>A0A7G8LH00</accession>
<name>A0A7G8LH00_9CAUD</name>
<proteinExistence type="predicted"/>
<feature type="transmembrane region" description="Helical" evidence="1">
    <location>
        <begin position="82"/>
        <end position="108"/>
    </location>
</feature>
<evidence type="ECO:0000313" key="4">
    <source>
        <dbReference type="Proteomes" id="UP000515978"/>
    </source>
</evidence>
<evidence type="ECO:0000259" key="2">
    <source>
        <dbReference type="PROSITE" id="PS50850"/>
    </source>
</evidence>
<dbReference type="Proteomes" id="UP000515978">
    <property type="component" value="Genome"/>
</dbReference>
<reference evidence="4" key="1">
    <citation type="submission" date="2020-06" db="EMBL/GenBank/DDBJ databases">
        <authorList>
            <person name="Elezi E."/>
            <person name="DeCiucis M.A."/>
            <person name="Improta C.A."/>
            <person name="Lewis D."/>
            <person name="Lynch B.R."/>
            <person name="Myers T.S."/>
            <person name="Rokas S."/>
            <person name="Vargas L.D."/>
            <person name="Edgington N.P."/>
            <person name="Garlena R.A."/>
            <person name="Russell D.A."/>
            <person name="Pope W.H."/>
            <person name="Jacobs-Sera D."/>
            <person name="Hatfull G.F."/>
        </authorList>
    </citation>
    <scope>NUCLEOTIDE SEQUENCE [LARGE SCALE GENOMIC DNA]</scope>
</reference>
<evidence type="ECO:0000256" key="1">
    <source>
        <dbReference type="SAM" id="Phobius"/>
    </source>
</evidence>
<gene>
    <name evidence="3" type="primary">22</name>
    <name evidence="3" type="ORF">SEA_ELEZI_22</name>
</gene>
<keyword evidence="1" id="KW-0472">Membrane</keyword>
<dbReference type="GO" id="GO:0022857">
    <property type="term" value="F:transmembrane transporter activity"/>
    <property type="evidence" value="ECO:0007669"/>
    <property type="project" value="InterPro"/>
</dbReference>
<organism evidence="3 4">
    <name type="scientific">Arthrobacter phage Elezi</name>
    <dbReference type="NCBI Taxonomy" id="2762410"/>
    <lineage>
        <taxon>Viruses</taxon>
        <taxon>Duplodnaviria</taxon>
        <taxon>Heunggongvirae</taxon>
        <taxon>Uroviricota</taxon>
        <taxon>Caudoviricetes</taxon>
        <taxon>Casidaviridae</taxon>
        <taxon>Yangvirus</taxon>
        <taxon>Yangvirus elezi</taxon>
    </lineage>
</organism>